<dbReference type="UniPathway" id="UPA00538">
    <property type="reaction ID" value="UER00592"/>
</dbReference>
<evidence type="ECO:0000256" key="3">
    <source>
        <dbReference type="ARBA" id="ARBA00012334"/>
    </source>
</evidence>
<dbReference type="AlphaFoldDB" id="A0A540MIJ2"/>
<dbReference type="CDD" id="cd16444">
    <property type="entry name" value="LipB"/>
    <property type="match status" value="1"/>
</dbReference>
<dbReference type="InterPro" id="IPR004143">
    <property type="entry name" value="BPL_LPL_catalytic"/>
</dbReference>
<dbReference type="GO" id="GO:0009249">
    <property type="term" value="P:protein lipoylation"/>
    <property type="evidence" value="ECO:0007669"/>
    <property type="project" value="InterPro"/>
</dbReference>
<dbReference type="Gene3D" id="3.30.930.10">
    <property type="entry name" value="Bira Bifunctional Protein, Domain 2"/>
    <property type="match status" value="1"/>
</dbReference>
<keyword evidence="5" id="KW-0012">Acyltransferase</keyword>
<dbReference type="SUPFAM" id="SSF55681">
    <property type="entry name" value="Class II aaRS and biotin synthetases"/>
    <property type="match status" value="1"/>
</dbReference>
<gene>
    <name evidence="7" type="ORF">C1H46_016100</name>
</gene>
<protein>
    <recommendedName>
        <fullName evidence="3">lipoyl(octanoyl) transferase</fullName>
        <ecNumber evidence="3">2.3.1.181</ecNumber>
    </recommendedName>
</protein>
<dbReference type="HAMAP" id="MF_00013">
    <property type="entry name" value="LipB"/>
    <property type="match status" value="1"/>
</dbReference>
<dbReference type="InterPro" id="IPR000544">
    <property type="entry name" value="Octanoyltransferase"/>
</dbReference>
<dbReference type="PROSITE" id="PS51733">
    <property type="entry name" value="BPL_LPL_CATALYTIC"/>
    <property type="match status" value="1"/>
</dbReference>
<dbReference type="PANTHER" id="PTHR10993">
    <property type="entry name" value="OCTANOYLTRANSFERASE"/>
    <property type="match status" value="1"/>
</dbReference>
<organism evidence="7 8">
    <name type="scientific">Malus baccata</name>
    <name type="common">Siberian crab apple</name>
    <name type="synonym">Pyrus baccata</name>
    <dbReference type="NCBI Taxonomy" id="106549"/>
    <lineage>
        <taxon>Eukaryota</taxon>
        <taxon>Viridiplantae</taxon>
        <taxon>Streptophyta</taxon>
        <taxon>Embryophyta</taxon>
        <taxon>Tracheophyta</taxon>
        <taxon>Spermatophyta</taxon>
        <taxon>Magnoliopsida</taxon>
        <taxon>eudicotyledons</taxon>
        <taxon>Gunneridae</taxon>
        <taxon>Pentapetalae</taxon>
        <taxon>rosids</taxon>
        <taxon>fabids</taxon>
        <taxon>Rosales</taxon>
        <taxon>Rosaceae</taxon>
        <taxon>Amygdaloideae</taxon>
        <taxon>Maleae</taxon>
        <taxon>Malus</taxon>
    </lineage>
</organism>
<sequence length="302" mass="34421">MTLVVTHCVAAVPTYPIYKHQNKPPRSFSLCILSKLNQVSDVKTPQSTSYTIEPMGECECFNMYKQQVPYSQAWAWQKSIVEEKKAMIEKNDHCPDSLFVLQHCPVYTLGTASSEQFLNFDIKDPPFDVYRTERGGEVTYHGPGQIVMYPIMNLRNHKMDLHWYLRSLEEVIIRALSKTFCIKASRLEGLTGVWHGNQKLAAIGIRVNQWITYHGLAVNVNPDLTPFRWIVPCGLQGYQVGSVKGLLEEFHTSADCGRADLPDPNDGQLLDITCRSLINEFSEVFEVRINYETMSRLDLQAV</sequence>
<dbReference type="Proteomes" id="UP000315295">
    <property type="component" value="Unassembled WGS sequence"/>
</dbReference>
<dbReference type="Pfam" id="PF21948">
    <property type="entry name" value="LplA-B_cat"/>
    <property type="match status" value="1"/>
</dbReference>
<comment type="caution">
    <text evidence="7">The sequence shown here is derived from an EMBL/GenBank/DDBJ whole genome shotgun (WGS) entry which is preliminary data.</text>
</comment>
<dbReference type="EMBL" id="VIEB01000255">
    <property type="protein sequence ID" value="TQD98279.1"/>
    <property type="molecule type" value="Genomic_DNA"/>
</dbReference>
<dbReference type="PANTHER" id="PTHR10993:SF7">
    <property type="entry name" value="LIPOYLTRANSFERASE 2, MITOCHONDRIAL-RELATED"/>
    <property type="match status" value="1"/>
</dbReference>
<dbReference type="STRING" id="106549.A0A540MIJ2"/>
<dbReference type="InterPro" id="IPR020605">
    <property type="entry name" value="Octanoyltransferase_CS"/>
</dbReference>
<evidence type="ECO:0000256" key="5">
    <source>
        <dbReference type="ARBA" id="ARBA00023315"/>
    </source>
</evidence>
<dbReference type="EC" id="2.3.1.181" evidence="3"/>
<reference evidence="7 8" key="1">
    <citation type="journal article" date="2019" name="G3 (Bethesda)">
        <title>Sequencing of a Wild Apple (Malus baccata) Genome Unravels the Differences Between Cultivated and Wild Apple Species Regarding Disease Resistance and Cold Tolerance.</title>
        <authorList>
            <person name="Chen X."/>
        </authorList>
    </citation>
    <scope>NUCLEOTIDE SEQUENCE [LARGE SCALE GENOMIC DNA]</scope>
    <source>
        <strain evidence="8">cv. Shandingzi</strain>
        <tissue evidence="7">Leaves</tissue>
    </source>
</reference>
<comment type="pathway">
    <text evidence="1">Protein modification; protein lipoylation via endogenous pathway; protein N(6)-(lipoyl)lysine from octanoyl-[acyl-carrier-protein]: step 1/2.</text>
</comment>
<evidence type="ECO:0000256" key="4">
    <source>
        <dbReference type="ARBA" id="ARBA00022679"/>
    </source>
</evidence>
<proteinExistence type="inferred from homology"/>
<dbReference type="GO" id="GO:0033819">
    <property type="term" value="F:lipoyl(octanoyl) transferase activity"/>
    <property type="evidence" value="ECO:0007669"/>
    <property type="project" value="UniProtKB-EC"/>
</dbReference>
<dbReference type="PROSITE" id="PS01313">
    <property type="entry name" value="LIPB"/>
    <property type="match status" value="1"/>
</dbReference>
<keyword evidence="4" id="KW-0808">Transferase</keyword>
<accession>A0A540MIJ2</accession>
<name>A0A540MIJ2_MALBA</name>
<feature type="domain" description="BPL/LPL catalytic" evidence="6">
    <location>
        <begin position="92"/>
        <end position="289"/>
    </location>
</feature>
<evidence type="ECO:0000256" key="2">
    <source>
        <dbReference type="ARBA" id="ARBA00007907"/>
    </source>
</evidence>
<comment type="similarity">
    <text evidence="2">Belongs to the LipB family.</text>
</comment>
<dbReference type="NCBIfam" id="TIGR00214">
    <property type="entry name" value="lipB"/>
    <property type="match status" value="1"/>
</dbReference>
<evidence type="ECO:0000313" key="8">
    <source>
        <dbReference type="Proteomes" id="UP000315295"/>
    </source>
</evidence>
<evidence type="ECO:0000259" key="6">
    <source>
        <dbReference type="PROSITE" id="PS51733"/>
    </source>
</evidence>
<dbReference type="InterPro" id="IPR045864">
    <property type="entry name" value="aa-tRNA-synth_II/BPL/LPL"/>
</dbReference>
<evidence type="ECO:0000256" key="1">
    <source>
        <dbReference type="ARBA" id="ARBA00004821"/>
    </source>
</evidence>
<evidence type="ECO:0000313" key="7">
    <source>
        <dbReference type="EMBL" id="TQD98279.1"/>
    </source>
</evidence>
<keyword evidence="8" id="KW-1185">Reference proteome</keyword>